<gene>
    <name evidence="2" type="ORF">OLC1_LOCUS9767</name>
</gene>
<dbReference type="EMBL" id="OX459120">
    <property type="protein sequence ID" value="CAI9099825.1"/>
    <property type="molecule type" value="Genomic_DNA"/>
</dbReference>
<reference evidence="2" key="1">
    <citation type="submission" date="2023-03" db="EMBL/GenBank/DDBJ databases">
        <authorList>
            <person name="Julca I."/>
        </authorList>
    </citation>
    <scope>NUCLEOTIDE SEQUENCE</scope>
</reference>
<sequence>MDFIHSRKRFRVLQVDFSRSTDSDFWDPPICEDTDDYPDFRGYLAENWVRSDFYDGYGLFDVMEEDSLNDKACAQVRKIMFSTAKANLKEVGEEITLLQSKLSWADEVWSKKLSTLKEMMNSLEVLIQRLKDEEQQRDHDLDFHFQSLEEQQTEDELDSHLQSLGEHSEKLNKMLKDLLDSYSPNIDVQVQSLSPAIEKLETNQFNKETKLSDSVATAYGAKTLEETVVPSCKSHETRSQLGSSEIGEATRSDLIKSCSTHAANVPVHLNIDSSNIHMDQETENQDSTTKAEKGVASTKVDKEAKAAKANTSLLALTWEAGSEGVKEDSNLSQEKTRGTIVKSLIIESISLELSKNLRKQLLLKQICEESALKRKLMMQEDARGTNVINTGKQVEAPGKTTAESPPKENQKESLISKSKVSDLDLALGETLKEPVNKKGENRNANLITLSGHAGGLQSRYNKGTDLNLKKDDGNSSIVDDYLGSAFQSLGKRMNCEAFPETKIHVELKKSRVYSKIGEDIMSISVKEEDEVTSRVAFLLPSKFSPTSTTTEDYISMSVAQLKAIAKERNLKRYSKLNKRKLIELLK</sequence>
<feature type="region of interest" description="Disordered" evidence="1">
    <location>
        <begin position="383"/>
        <end position="415"/>
    </location>
</feature>
<evidence type="ECO:0000256" key="1">
    <source>
        <dbReference type="SAM" id="MobiDB-lite"/>
    </source>
</evidence>
<name>A0AAV1CY08_OLDCO</name>
<dbReference type="AlphaFoldDB" id="A0AAV1CY08"/>
<accession>A0AAV1CY08</accession>
<keyword evidence="3" id="KW-1185">Reference proteome</keyword>
<organism evidence="2 3">
    <name type="scientific">Oldenlandia corymbosa var. corymbosa</name>
    <dbReference type="NCBI Taxonomy" id="529605"/>
    <lineage>
        <taxon>Eukaryota</taxon>
        <taxon>Viridiplantae</taxon>
        <taxon>Streptophyta</taxon>
        <taxon>Embryophyta</taxon>
        <taxon>Tracheophyta</taxon>
        <taxon>Spermatophyta</taxon>
        <taxon>Magnoliopsida</taxon>
        <taxon>eudicotyledons</taxon>
        <taxon>Gunneridae</taxon>
        <taxon>Pentapetalae</taxon>
        <taxon>asterids</taxon>
        <taxon>lamiids</taxon>
        <taxon>Gentianales</taxon>
        <taxon>Rubiaceae</taxon>
        <taxon>Rubioideae</taxon>
        <taxon>Spermacoceae</taxon>
        <taxon>Hedyotis-Oldenlandia complex</taxon>
        <taxon>Oldenlandia</taxon>
    </lineage>
</organism>
<dbReference type="Proteomes" id="UP001161247">
    <property type="component" value="Chromosome 3"/>
</dbReference>
<evidence type="ECO:0000313" key="2">
    <source>
        <dbReference type="EMBL" id="CAI9099825.1"/>
    </source>
</evidence>
<evidence type="ECO:0000313" key="3">
    <source>
        <dbReference type="Proteomes" id="UP001161247"/>
    </source>
</evidence>
<proteinExistence type="predicted"/>
<protein>
    <submittedName>
        <fullName evidence="2">OLC1v1036706C1</fullName>
    </submittedName>
</protein>